<feature type="region of interest" description="Disordered" evidence="1">
    <location>
        <begin position="1"/>
        <end position="65"/>
    </location>
</feature>
<keyword evidence="3" id="KW-1185">Reference proteome</keyword>
<comment type="caution">
    <text evidence="2">The sequence shown here is derived from an EMBL/GenBank/DDBJ whole genome shotgun (WGS) entry which is preliminary data.</text>
</comment>
<evidence type="ECO:0000256" key="1">
    <source>
        <dbReference type="SAM" id="MobiDB-lite"/>
    </source>
</evidence>
<feature type="compositionally biased region" description="Gly residues" evidence="1">
    <location>
        <begin position="32"/>
        <end position="49"/>
    </location>
</feature>
<protein>
    <submittedName>
        <fullName evidence="2">Uncharacterized protein</fullName>
    </submittedName>
</protein>
<proteinExistence type="predicted"/>
<dbReference type="EMBL" id="PXOA01000768">
    <property type="protein sequence ID" value="RFU72818.1"/>
    <property type="molecule type" value="Genomic_DNA"/>
</dbReference>
<organism evidence="2 3">
    <name type="scientific">Trichoderma arundinaceum</name>
    <dbReference type="NCBI Taxonomy" id="490622"/>
    <lineage>
        <taxon>Eukaryota</taxon>
        <taxon>Fungi</taxon>
        <taxon>Dikarya</taxon>
        <taxon>Ascomycota</taxon>
        <taxon>Pezizomycotina</taxon>
        <taxon>Sordariomycetes</taxon>
        <taxon>Hypocreomycetidae</taxon>
        <taxon>Hypocreales</taxon>
        <taxon>Hypocreaceae</taxon>
        <taxon>Trichoderma</taxon>
    </lineage>
</organism>
<dbReference type="AlphaFoldDB" id="A0A395N9L0"/>
<sequence>MRRRWAAPKCTRSSSASSSPYATQSGADIGQKSGGSKEGLSKGPGGGMGADPPVRRIQTPGFIASGPFRSHREAWGAARGMAGGSLAYSAQRMGLAMAWEMGDGRRAIGAASEEMKCPSARIAGT</sequence>
<evidence type="ECO:0000313" key="3">
    <source>
        <dbReference type="Proteomes" id="UP000266272"/>
    </source>
</evidence>
<reference evidence="2 3" key="1">
    <citation type="journal article" date="2018" name="PLoS Pathog.">
        <title>Evolution of structural diversity of trichothecenes, a family of toxins produced by plant pathogenic and entomopathogenic fungi.</title>
        <authorList>
            <person name="Proctor R.H."/>
            <person name="McCormick S.P."/>
            <person name="Kim H.S."/>
            <person name="Cardoza R.E."/>
            <person name="Stanley A.M."/>
            <person name="Lindo L."/>
            <person name="Kelly A."/>
            <person name="Brown D.W."/>
            <person name="Lee T."/>
            <person name="Vaughan M.M."/>
            <person name="Alexander N.J."/>
            <person name="Busman M."/>
            <person name="Gutierrez S."/>
        </authorList>
    </citation>
    <scope>NUCLEOTIDE SEQUENCE [LARGE SCALE GENOMIC DNA]</scope>
    <source>
        <strain evidence="2 3">IBT 40837</strain>
    </source>
</reference>
<dbReference type="Proteomes" id="UP000266272">
    <property type="component" value="Unassembled WGS sequence"/>
</dbReference>
<accession>A0A395N9L0</accession>
<evidence type="ECO:0000313" key="2">
    <source>
        <dbReference type="EMBL" id="RFU72818.1"/>
    </source>
</evidence>
<name>A0A395N9L0_TRIAR</name>
<gene>
    <name evidence="2" type="ORF">TARUN_9441</name>
</gene>